<accession>A0A8T0TV38</accession>
<dbReference type="EMBL" id="CM029043">
    <property type="protein sequence ID" value="KAG2613658.1"/>
    <property type="molecule type" value="Genomic_DNA"/>
</dbReference>
<keyword evidence="1" id="KW-0812">Transmembrane</keyword>
<protein>
    <submittedName>
        <fullName evidence="2">Uncharacterized protein</fullName>
    </submittedName>
</protein>
<dbReference type="AlphaFoldDB" id="A0A8T0TV38"/>
<evidence type="ECO:0000313" key="3">
    <source>
        <dbReference type="Proteomes" id="UP000823388"/>
    </source>
</evidence>
<keyword evidence="3" id="KW-1185">Reference proteome</keyword>
<reference evidence="2" key="1">
    <citation type="submission" date="2020-05" db="EMBL/GenBank/DDBJ databases">
        <title>WGS assembly of Panicum virgatum.</title>
        <authorList>
            <person name="Lovell J.T."/>
            <person name="Jenkins J."/>
            <person name="Shu S."/>
            <person name="Juenger T.E."/>
            <person name="Schmutz J."/>
        </authorList>
    </citation>
    <scope>NUCLEOTIDE SEQUENCE</scope>
    <source>
        <strain evidence="2">AP13</strain>
    </source>
</reference>
<evidence type="ECO:0000256" key="1">
    <source>
        <dbReference type="SAM" id="Phobius"/>
    </source>
</evidence>
<gene>
    <name evidence="2" type="ORF">PVAP13_4KG367100</name>
</gene>
<dbReference type="Proteomes" id="UP000823388">
    <property type="component" value="Chromosome 4K"/>
</dbReference>
<organism evidence="2 3">
    <name type="scientific">Panicum virgatum</name>
    <name type="common">Blackwell switchgrass</name>
    <dbReference type="NCBI Taxonomy" id="38727"/>
    <lineage>
        <taxon>Eukaryota</taxon>
        <taxon>Viridiplantae</taxon>
        <taxon>Streptophyta</taxon>
        <taxon>Embryophyta</taxon>
        <taxon>Tracheophyta</taxon>
        <taxon>Spermatophyta</taxon>
        <taxon>Magnoliopsida</taxon>
        <taxon>Liliopsida</taxon>
        <taxon>Poales</taxon>
        <taxon>Poaceae</taxon>
        <taxon>PACMAD clade</taxon>
        <taxon>Panicoideae</taxon>
        <taxon>Panicodae</taxon>
        <taxon>Paniceae</taxon>
        <taxon>Panicinae</taxon>
        <taxon>Panicum</taxon>
        <taxon>Panicum sect. Hiantes</taxon>
    </lineage>
</organism>
<comment type="caution">
    <text evidence="2">The sequence shown here is derived from an EMBL/GenBank/DDBJ whole genome shotgun (WGS) entry which is preliminary data.</text>
</comment>
<feature type="transmembrane region" description="Helical" evidence="1">
    <location>
        <begin position="40"/>
        <end position="60"/>
    </location>
</feature>
<evidence type="ECO:0000313" key="2">
    <source>
        <dbReference type="EMBL" id="KAG2613658.1"/>
    </source>
</evidence>
<keyword evidence="1" id="KW-0472">Membrane</keyword>
<proteinExistence type="predicted"/>
<name>A0A8T0TV38_PANVG</name>
<keyword evidence="1" id="KW-1133">Transmembrane helix</keyword>
<feature type="transmembrane region" description="Helical" evidence="1">
    <location>
        <begin position="72"/>
        <end position="92"/>
    </location>
</feature>
<sequence length="120" mass="12657">MAREVVVRANYQRERQPEDEEAAVVVANGHRRIADAGRLLMLWGCGELLAGVVVGSTAASGRPADASSAVRAFLGLALWLLGVSLVALVPVARRFPRAARAGAAVADAVIDCCFFFPPLN</sequence>